<protein>
    <submittedName>
        <fullName evidence="1">Uncharacterized protein</fullName>
    </submittedName>
</protein>
<keyword evidence="2" id="KW-1185">Reference proteome</keyword>
<evidence type="ECO:0000313" key="1">
    <source>
        <dbReference type="EMBL" id="EOR94983.1"/>
    </source>
</evidence>
<sequence>MSVDNNLLISIDSENGYIRENSHANSIYKFTQIDPFLASMMLF</sequence>
<evidence type="ECO:0000313" key="2">
    <source>
        <dbReference type="Proteomes" id="UP000014174"/>
    </source>
</evidence>
<reference evidence="1 2" key="1">
    <citation type="journal article" date="2013" name="Genome Announc.">
        <title>Draft Genome Sequence of Arcticibacter svalbardensis Strain MN12-7T, a Member of the Family Sphingobacteriaceae Isolated from an Arctic Soil Sample.</title>
        <authorList>
            <person name="Shivaji S."/>
            <person name="Ara S."/>
            <person name="Prasad S."/>
            <person name="Manasa B.P."/>
            <person name="Begum Z."/>
            <person name="Singh A."/>
            <person name="Kumar Pinnaka A."/>
        </authorList>
    </citation>
    <scope>NUCLEOTIDE SEQUENCE [LARGE SCALE GENOMIC DNA]</scope>
    <source>
        <strain evidence="1 2">MN12-7</strain>
    </source>
</reference>
<dbReference type="EMBL" id="AQPN01000070">
    <property type="protein sequence ID" value="EOR94983.1"/>
    <property type="molecule type" value="Genomic_DNA"/>
</dbReference>
<organism evidence="1 2">
    <name type="scientific">Arcticibacter svalbardensis MN12-7</name>
    <dbReference type="NCBI Taxonomy" id="1150600"/>
    <lineage>
        <taxon>Bacteria</taxon>
        <taxon>Pseudomonadati</taxon>
        <taxon>Bacteroidota</taxon>
        <taxon>Sphingobacteriia</taxon>
        <taxon>Sphingobacteriales</taxon>
        <taxon>Sphingobacteriaceae</taxon>
        <taxon>Arcticibacter</taxon>
    </lineage>
</organism>
<comment type="caution">
    <text evidence="1">The sequence shown here is derived from an EMBL/GenBank/DDBJ whole genome shotgun (WGS) entry which is preliminary data.</text>
</comment>
<dbReference type="Proteomes" id="UP000014174">
    <property type="component" value="Unassembled WGS sequence"/>
</dbReference>
<dbReference type="STRING" id="1150600.ADIARSV_1854"/>
<accession>R9GTG0</accession>
<proteinExistence type="predicted"/>
<dbReference type="AlphaFoldDB" id="R9GTG0"/>
<gene>
    <name evidence="1" type="ORF">ADIARSV_1854</name>
</gene>
<name>R9GTG0_9SPHI</name>